<protein>
    <submittedName>
        <fullName evidence="4">Capsular biosynthesis protein</fullName>
    </submittedName>
</protein>
<reference evidence="4 5" key="1">
    <citation type="journal article" date="2003" name="Int. J. Syst. Evol. Microbiol.">
        <title>Virgibacillus carmonensis sp. nov., Virgibacillus necropolis sp. nov. and Virgibacillus picturae sp. nov., three novel species isolated from deteriorated mural paintings, transfer of the species of the genus salibacillus to Virgibacillus, as Virgibacillus marismortui comb. nov. and Virgibacillus salexigens comb. nov., and emended description of the genus Virgibacillus.</title>
        <authorList>
            <person name="Heyrman J."/>
            <person name="Logan N.A."/>
            <person name="Busse H.J."/>
            <person name="Balcaen A."/>
            <person name="Lebbe L."/>
            <person name="Rodriguez-Diaz M."/>
            <person name="Swings J."/>
            <person name="De Vos P."/>
        </authorList>
    </citation>
    <scope>NUCLEOTIDE SEQUENCE [LARGE SCALE GENOMIC DNA]</scope>
    <source>
        <strain evidence="4 5">LMG 19488</strain>
    </source>
</reference>
<dbReference type="PROSITE" id="PS51257">
    <property type="entry name" value="PROKAR_LIPOPROTEIN"/>
    <property type="match status" value="1"/>
</dbReference>
<name>A0A221MHP0_9BACI</name>
<accession>A0A221MHP0</accession>
<evidence type="ECO:0000256" key="1">
    <source>
        <dbReference type="ARBA" id="ARBA00005662"/>
    </source>
</evidence>
<feature type="chain" id="PRO_5039537904" evidence="2">
    <location>
        <begin position="19"/>
        <end position="390"/>
    </location>
</feature>
<dbReference type="OrthoDB" id="9810906at2"/>
<dbReference type="Gene3D" id="3.60.21.10">
    <property type="match status" value="1"/>
</dbReference>
<evidence type="ECO:0000259" key="3">
    <source>
        <dbReference type="SMART" id="SM00854"/>
    </source>
</evidence>
<dbReference type="InterPro" id="IPR019079">
    <property type="entry name" value="Capsule_synth_CapA"/>
</dbReference>
<evidence type="ECO:0000313" key="4">
    <source>
        <dbReference type="EMBL" id="ASN07119.1"/>
    </source>
</evidence>
<dbReference type="EMBL" id="CP022437">
    <property type="protein sequence ID" value="ASN07119.1"/>
    <property type="molecule type" value="Genomic_DNA"/>
</dbReference>
<evidence type="ECO:0000313" key="5">
    <source>
        <dbReference type="Proteomes" id="UP000204391"/>
    </source>
</evidence>
<proteinExistence type="inferred from homology"/>
<organism evidence="4 5">
    <name type="scientific">Virgibacillus necropolis</name>
    <dbReference type="NCBI Taxonomy" id="163877"/>
    <lineage>
        <taxon>Bacteria</taxon>
        <taxon>Bacillati</taxon>
        <taxon>Bacillota</taxon>
        <taxon>Bacilli</taxon>
        <taxon>Bacillales</taxon>
        <taxon>Bacillaceae</taxon>
        <taxon>Virgibacillus</taxon>
    </lineage>
</organism>
<evidence type="ECO:0000256" key="2">
    <source>
        <dbReference type="SAM" id="SignalP"/>
    </source>
</evidence>
<keyword evidence="5" id="KW-1185">Reference proteome</keyword>
<dbReference type="PANTHER" id="PTHR33393:SF12">
    <property type="entry name" value="CAPSULE BIOSYNTHESIS PROTEIN CAPA"/>
    <property type="match status" value="1"/>
</dbReference>
<dbReference type="RefSeq" id="WP_089534113.1">
    <property type="nucleotide sequence ID" value="NZ_CP022437.1"/>
</dbReference>
<dbReference type="InterPro" id="IPR052169">
    <property type="entry name" value="CW_Biosynth-Accessory"/>
</dbReference>
<sequence length="390" mass="44055">MLHYKASFLLCFCAFLLAACMNEDNSYVSNDHAKSEVDIQNKPGDTDFLTTEVHEITLSAIGDLLIHDTVYQDAFNGNHYNFNPMLEKVAPFLQQSSVTMANQETMIGGVEIGLSSYPAFNTPKKMGDALKDAGIDVVTIANNHTLDHGETAIQEATSYWESLDMMYTGAYKSREDQNEIRVLQTNQDITIAFLAYTYGTNGIPVPKGKEYLVNLIDKNKIAADIKEAKKLSDVIILSLHYGNQYERMPNKRQKDLVQFAADQGVQVVIGHHPHVLQPVDWVEGKNGNKTFVAYSLGNFLSGQDEFYRRIGGMVQFTIRKTVNEDAEDKLEVVSPKFLPTFVDYQPGETDFDVIPMYQLTNEVLPNAKKHYKEIKAHLSQWMPELEFIEE</sequence>
<dbReference type="PANTHER" id="PTHR33393">
    <property type="entry name" value="POLYGLUTAMINE SYNTHESIS ACCESSORY PROTEIN RV0574C-RELATED"/>
    <property type="match status" value="1"/>
</dbReference>
<dbReference type="AlphaFoldDB" id="A0A221MHP0"/>
<dbReference type="Proteomes" id="UP000204391">
    <property type="component" value="Chromosome"/>
</dbReference>
<dbReference type="Pfam" id="PF09587">
    <property type="entry name" value="PGA_cap"/>
    <property type="match status" value="1"/>
</dbReference>
<dbReference type="SUPFAM" id="SSF56300">
    <property type="entry name" value="Metallo-dependent phosphatases"/>
    <property type="match status" value="1"/>
</dbReference>
<dbReference type="SMART" id="SM00854">
    <property type="entry name" value="PGA_cap"/>
    <property type="match status" value="1"/>
</dbReference>
<feature type="signal peptide" evidence="2">
    <location>
        <begin position="1"/>
        <end position="18"/>
    </location>
</feature>
<comment type="similarity">
    <text evidence="1">Belongs to the CapA family.</text>
</comment>
<gene>
    <name evidence="4" type="ORF">CFK40_20005</name>
</gene>
<dbReference type="InterPro" id="IPR029052">
    <property type="entry name" value="Metallo-depent_PP-like"/>
</dbReference>
<keyword evidence="2" id="KW-0732">Signal</keyword>
<dbReference type="KEGG" id="vne:CFK40_20005"/>
<feature type="domain" description="Capsule synthesis protein CapA" evidence="3">
    <location>
        <begin position="57"/>
        <end position="303"/>
    </location>
</feature>
<dbReference type="CDD" id="cd07381">
    <property type="entry name" value="MPP_CapA"/>
    <property type="match status" value="1"/>
</dbReference>